<sequence length="278" mass="30273">MAGDDVRPLAPLRVAIVDDEELARLRLRTLLGDCVAPAAQVVAELASAAATLQWLAQQRCDVLLLDIRMPGLDGLQLAQRLRGLPQAPAVVFVTAHAEHALAAFDVQAVDYLTKPVRRARLQEALARVAQRIGSRAAPEPSTRPPVAPPALADDQVIVVHERGERVRVPLAEVLYLKAELKYVTLRTAARIYLLDDSLADLAERLGTRLLRVHRNALVAVSAVRALERHPFTDAADALDADDRNGAWAWAVHIGATDEWLAISRRQLALVRSVLSAAD</sequence>
<dbReference type="InterPro" id="IPR007492">
    <property type="entry name" value="LytTR_DNA-bd_dom"/>
</dbReference>
<reference evidence="5 6" key="1">
    <citation type="submission" date="2008-03" db="EMBL/GenBank/DDBJ databases">
        <title>Complete sequence of Leptothrix cholodnii SP-6.</title>
        <authorList>
            <consortium name="US DOE Joint Genome Institute"/>
            <person name="Copeland A."/>
            <person name="Lucas S."/>
            <person name="Lapidus A."/>
            <person name="Glavina del Rio T."/>
            <person name="Dalin E."/>
            <person name="Tice H."/>
            <person name="Bruce D."/>
            <person name="Goodwin L."/>
            <person name="Pitluck S."/>
            <person name="Chertkov O."/>
            <person name="Brettin T."/>
            <person name="Detter J.C."/>
            <person name="Han C."/>
            <person name="Kuske C.R."/>
            <person name="Schmutz J."/>
            <person name="Larimer F."/>
            <person name="Land M."/>
            <person name="Hauser L."/>
            <person name="Kyrpides N."/>
            <person name="Lykidis A."/>
            <person name="Emerson D."/>
            <person name="Richardson P."/>
        </authorList>
    </citation>
    <scope>NUCLEOTIDE SEQUENCE [LARGE SCALE GENOMIC DNA]</scope>
    <source>
        <strain evidence="6">ATCC 51168 / LMG 8142 / SP-6</strain>
    </source>
</reference>
<name>B1Y068_LEPCP</name>
<evidence type="ECO:0000313" key="5">
    <source>
        <dbReference type="EMBL" id="ACB35349.1"/>
    </source>
</evidence>
<protein>
    <submittedName>
        <fullName evidence="5">Two component transcriptional regulator, LytTR family</fullName>
    </submittedName>
</protein>
<dbReference type="PROSITE" id="PS50930">
    <property type="entry name" value="HTH_LYTTR"/>
    <property type="match status" value="1"/>
</dbReference>
<dbReference type="Pfam" id="PF04397">
    <property type="entry name" value="LytTR"/>
    <property type="match status" value="1"/>
</dbReference>
<feature type="domain" description="HTH LytTR-type" evidence="4">
    <location>
        <begin position="157"/>
        <end position="228"/>
    </location>
</feature>
<dbReference type="GO" id="GO:0005829">
    <property type="term" value="C:cytosol"/>
    <property type="evidence" value="ECO:0007669"/>
    <property type="project" value="TreeGrafter"/>
</dbReference>
<dbReference type="EMBL" id="CP001013">
    <property type="protein sequence ID" value="ACB35349.1"/>
    <property type="molecule type" value="Genomic_DNA"/>
</dbReference>
<dbReference type="SMART" id="SM00850">
    <property type="entry name" value="LytTR"/>
    <property type="match status" value="1"/>
</dbReference>
<dbReference type="PANTHER" id="PTHR48111">
    <property type="entry name" value="REGULATOR OF RPOS"/>
    <property type="match status" value="1"/>
</dbReference>
<dbReference type="STRING" id="395495.Lcho_3089"/>
<proteinExistence type="predicted"/>
<keyword evidence="1" id="KW-0238">DNA-binding</keyword>
<organism evidence="5 6">
    <name type="scientific">Leptothrix cholodnii (strain ATCC 51168 / LMG 8142 / SP-6)</name>
    <name type="common">Leptothrix discophora (strain SP-6)</name>
    <dbReference type="NCBI Taxonomy" id="395495"/>
    <lineage>
        <taxon>Bacteria</taxon>
        <taxon>Pseudomonadati</taxon>
        <taxon>Pseudomonadota</taxon>
        <taxon>Betaproteobacteria</taxon>
        <taxon>Burkholderiales</taxon>
        <taxon>Sphaerotilaceae</taxon>
        <taxon>Leptothrix</taxon>
    </lineage>
</organism>
<dbReference type="GO" id="GO:0032993">
    <property type="term" value="C:protein-DNA complex"/>
    <property type="evidence" value="ECO:0007669"/>
    <property type="project" value="TreeGrafter"/>
</dbReference>
<keyword evidence="2" id="KW-0597">Phosphoprotein</keyword>
<dbReference type="OrthoDB" id="236568at2"/>
<dbReference type="Gene3D" id="2.40.50.1020">
    <property type="entry name" value="LytTr DNA-binding domain"/>
    <property type="match status" value="1"/>
</dbReference>
<evidence type="ECO:0000259" key="4">
    <source>
        <dbReference type="PROSITE" id="PS50930"/>
    </source>
</evidence>
<dbReference type="Pfam" id="PF00072">
    <property type="entry name" value="Response_reg"/>
    <property type="match status" value="1"/>
</dbReference>
<dbReference type="PANTHER" id="PTHR48111:SF69">
    <property type="entry name" value="RESPONSE REGULATOR RECEIVER"/>
    <property type="match status" value="1"/>
</dbReference>
<dbReference type="SUPFAM" id="SSF52172">
    <property type="entry name" value="CheY-like"/>
    <property type="match status" value="1"/>
</dbReference>
<dbReference type="KEGG" id="lch:Lcho_3089"/>
<dbReference type="RefSeq" id="WP_012348100.1">
    <property type="nucleotide sequence ID" value="NC_010524.1"/>
</dbReference>
<dbReference type="SMART" id="SM00448">
    <property type="entry name" value="REC"/>
    <property type="match status" value="1"/>
</dbReference>
<dbReference type="GO" id="GO:0000156">
    <property type="term" value="F:phosphorelay response regulator activity"/>
    <property type="evidence" value="ECO:0007669"/>
    <property type="project" value="TreeGrafter"/>
</dbReference>
<evidence type="ECO:0000256" key="1">
    <source>
        <dbReference type="ARBA" id="ARBA00023125"/>
    </source>
</evidence>
<dbReference type="eggNOG" id="COG3279">
    <property type="taxonomic scope" value="Bacteria"/>
</dbReference>
<feature type="modified residue" description="4-aspartylphosphate" evidence="2">
    <location>
        <position position="66"/>
    </location>
</feature>
<dbReference type="HOGENOM" id="CLU_000445_14_1_4"/>
<feature type="domain" description="Response regulatory" evidence="3">
    <location>
        <begin position="13"/>
        <end position="129"/>
    </location>
</feature>
<dbReference type="InterPro" id="IPR039420">
    <property type="entry name" value="WalR-like"/>
</dbReference>
<dbReference type="PROSITE" id="PS50110">
    <property type="entry name" value="RESPONSE_REGULATORY"/>
    <property type="match status" value="1"/>
</dbReference>
<evidence type="ECO:0000313" key="6">
    <source>
        <dbReference type="Proteomes" id="UP000001693"/>
    </source>
</evidence>
<dbReference type="InterPro" id="IPR011006">
    <property type="entry name" value="CheY-like_superfamily"/>
</dbReference>
<dbReference type="AlphaFoldDB" id="B1Y068"/>
<dbReference type="GO" id="GO:0006355">
    <property type="term" value="P:regulation of DNA-templated transcription"/>
    <property type="evidence" value="ECO:0007669"/>
    <property type="project" value="TreeGrafter"/>
</dbReference>
<keyword evidence="6" id="KW-1185">Reference proteome</keyword>
<dbReference type="Proteomes" id="UP000001693">
    <property type="component" value="Chromosome"/>
</dbReference>
<evidence type="ECO:0000259" key="3">
    <source>
        <dbReference type="PROSITE" id="PS50110"/>
    </source>
</evidence>
<dbReference type="InterPro" id="IPR001789">
    <property type="entry name" value="Sig_transdc_resp-reg_receiver"/>
</dbReference>
<accession>B1Y068</accession>
<dbReference type="Gene3D" id="3.40.50.2300">
    <property type="match status" value="1"/>
</dbReference>
<gene>
    <name evidence="5" type="ordered locus">Lcho_3089</name>
</gene>
<dbReference type="GO" id="GO:0000976">
    <property type="term" value="F:transcription cis-regulatory region binding"/>
    <property type="evidence" value="ECO:0007669"/>
    <property type="project" value="TreeGrafter"/>
</dbReference>
<evidence type="ECO:0000256" key="2">
    <source>
        <dbReference type="PROSITE-ProRule" id="PRU00169"/>
    </source>
</evidence>